<dbReference type="EMBL" id="KN831770">
    <property type="protein sequence ID" value="KIM46670.1"/>
    <property type="molecule type" value="Genomic_DNA"/>
</dbReference>
<reference evidence="1 2" key="1">
    <citation type="submission" date="2014-04" db="EMBL/GenBank/DDBJ databases">
        <authorList>
            <consortium name="DOE Joint Genome Institute"/>
            <person name="Kuo A."/>
            <person name="Gay G."/>
            <person name="Dore J."/>
            <person name="Kohler A."/>
            <person name="Nagy L.G."/>
            <person name="Floudas D."/>
            <person name="Copeland A."/>
            <person name="Barry K.W."/>
            <person name="Cichocki N."/>
            <person name="Veneault-Fourrey C."/>
            <person name="LaButti K."/>
            <person name="Lindquist E.A."/>
            <person name="Lipzen A."/>
            <person name="Lundell T."/>
            <person name="Morin E."/>
            <person name="Murat C."/>
            <person name="Sun H."/>
            <person name="Tunlid A."/>
            <person name="Henrissat B."/>
            <person name="Grigoriev I.V."/>
            <person name="Hibbett D.S."/>
            <person name="Martin F."/>
            <person name="Nordberg H.P."/>
            <person name="Cantor M.N."/>
            <person name="Hua S.X."/>
        </authorList>
    </citation>
    <scope>NUCLEOTIDE SEQUENCE [LARGE SCALE GENOMIC DNA]</scope>
    <source>
        <strain evidence="2">h7</strain>
    </source>
</reference>
<accession>A0A0C3CD28</accession>
<proteinExistence type="predicted"/>
<dbReference type="SUPFAM" id="SSF81383">
    <property type="entry name" value="F-box domain"/>
    <property type="match status" value="1"/>
</dbReference>
<evidence type="ECO:0000313" key="1">
    <source>
        <dbReference type="EMBL" id="KIM46670.1"/>
    </source>
</evidence>
<keyword evidence="2" id="KW-1185">Reference proteome</keyword>
<reference evidence="2" key="2">
    <citation type="submission" date="2015-01" db="EMBL/GenBank/DDBJ databases">
        <title>Evolutionary Origins and Diversification of the Mycorrhizal Mutualists.</title>
        <authorList>
            <consortium name="DOE Joint Genome Institute"/>
            <consortium name="Mycorrhizal Genomics Consortium"/>
            <person name="Kohler A."/>
            <person name="Kuo A."/>
            <person name="Nagy L.G."/>
            <person name="Floudas D."/>
            <person name="Copeland A."/>
            <person name="Barry K.W."/>
            <person name="Cichocki N."/>
            <person name="Veneault-Fourrey C."/>
            <person name="LaButti K."/>
            <person name="Lindquist E.A."/>
            <person name="Lipzen A."/>
            <person name="Lundell T."/>
            <person name="Morin E."/>
            <person name="Murat C."/>
            <person name="Riley R."/>
            <person name="Ohm R."/>
            <person name="Sun H."/>
            <person name="Tunlid A."/>
            <person name="Henrissat B."/>
            <person name="Grigoriev I.V."/>
            <person name="Hibbett D.S."/>
            <person name="Martin F."/>
        </authorList>
    </citation>
    <scope>NUCLEOTIDE SEQUENCE [LARGE SCALE GENOMIC DNA]</scope>
    <source>
        <strain evidence="2">h7</strain>
    </source>
</reference>
<gene>
    <name evidence="1" type="ORF">M413DRAFT_260623</name>
</gene>
<protein>
    <submittedName>
        <fullName evidence="1">Uncharacterized protein</fullName>
    </submittedName>
</protein>
<sequence length="112" mass="12481">MNAEFDPFILKLPPEIASHIFLLVVGKQDISALRHRGAGGLPTPYLCSAVCAGWRQLARSTPNLWSLLTFKFSDFANSTTMEALPHLITDWLERSGSLPLTLKVGYSRHESR</sequence>
<dbReference type="InterPro" id="IPR036047">
    <property type="entry name" value="F-box-like_dom_sf"/>
</dbReference>
<name>A0A0C3CD28_HEBCY</name>
<dbReference type="AlphaFoldDB" id="A0A0C3CD28"/>
<evidence type="ECO:0000313" key="2">
    <source>
        <dbReference type="Proteomes" id="UP000053424"/>
    </source>
</evidence>
<dbReference type="Gene3D" id="1.20.1280.50">
    <property type="match status" value="1"/>
</dbReference>
<dbReference type="HOGENOM" id="CLU_2146172_0_0_1"/>
<organism evidence="1 2">
    <name type="scientific">Hebeloma cylindrosporum</name>
    <dbReference type="NCBI Taxonomy" id="76867"/>
    <lineage>
        <taxon>Eukaryota</taxon>
        <taxon>Fungi</taxon>
        <taxon>Dikarya</taxon>
        <taxon>Basidiomycota</taxon>
        <taxon>Agaricomycotina</taxon>
        <taxon>Agaricomycetes</taxon>
        <taxon>Agaricomycetidae</taxon>
        <taxon>Agaricales</taxon>
        <taxon>Agaricineae</taxon>
        <taxon>Hymenogastraceae</taxon>
        <taxon>Hebeloma</taxon>
    </lineage>
</organism>
<dbReference type="Proteomes" id="UP000053424">
    <property type="component" value="Unassembled WGS sequence"/>
</dbReference>
<dbReference type="OrthoDB" id="3365698at2759"/>